<keyword evidence="4" id="KW-0812">Transmembrane</keyword>
<accession>A0ABW0RD80</accession>
<keyword evidence="9" id="KW-0282">Flagellum</keyword>
<dbReference type="Gene3D" id="3.30.1330.60">
    <property type="entry name" value="OmpA-like domain"/>
    <property type="match status" value="1"/>
</dbReference>
<evidence type="ECO:0000256" key="1">
    <source>
        <dbReference type="ARBA" id="ARBA00004162"/>
    </source>
</evidence>
<evidence type="ECO:0000313" key="9">
    <source>
        <dbReference type="EMBL" id="MFC5541967.1"/>
    </source>
</evidence>
<dbReference type="SUPFAM" id="SSF103088">
    <property type="entry name" value="OmpA-like"/>
    <property type="match status" value="1"/>
</dbReference>
<dbReference type="PROSITE" id="PS51123">
    <property type="entry name" value="OMPA_2"/>
    <property type="match status" value="1"/>
</dbReference>
<dbReference type="RefSeq" id="WP_342468521.1">
    <property type="nucleotide sequence ID" value="NZ_JBHSNQ010000078.1"/>
</dbReference>
<dbReference type="InterPro" id="IPR050330">
    <property type="entry name" value="Bact_OuterMem_StrucFunc"/>
</dbReference>
<dbReference type="PANTHER" id="PTHR30329:SF21">
    <property type="entry name" value="LIPOPROTEIN YIAD-RELATED"/>
    <property type="match status" value="1"/>
</dbReference>
<dbReference type="Pfam" id="PF13677">
    <property type="entry name" value="MotB_plug"/>
    <property type="match status" value="1"/>
</dbReference>
<dbReference type="EMBL" id="JBHSNQ010000078">
    <property type="protein sequence ID" value="MFC5541967.1"/>
    <property type="molecule type" value="Genomic_DNA"/>
</dbReference>
<protein>
    <submittedName>
        <fullName evidence="9">Flagellar motor protein MotB</fullName>
    </submittedName>
</protein>
<keyword evidence="10" id="KW-1185">Reference proteome</keyword>
<sequence>MKKKNSKKNKASKINESWLLPYSDLMTLLLALFIVLFASSSVDQSKFNKMSQVFNEIFNGGIGFMQNSSVIDNPTAVIDGMTEEQRAYFRDQAQLKQIQKDIDNFIAVNELEDTFSTKMTDEGLLLTIRDSILFDSGKAEVKPENVPIAQELAGILKFDPPRYIVVTGHTDNVPQNTPEFRSNWELSVMRAVNFLKLIIDSNPDLDPKYFSAKGYGEYNPIASNDTPEGRAKNRRVEVLIQQLVDEDATATESNKNNENKK</sequence>
<evidence type="ECO:0000256" key="6">
    <source>
        <dbReference type="ARBA" id="ARBA00023136"/>
    </source>
</evidence>
<reference evidence="10" key="1">
    <citation type="journal article" date="2019" name="Int. J. Syst. Evol. Microbiol.">
        <title>The Global Catalogue of Microorganisms (GCM) 10K type strain sequencing project: providing services to taxonomists for standard genome sequencing and annotation.</title>
        <authorList>
            <consortium name="The Broad Institute Genomics Platform"/>
            <consortium name="The Broad Institute Genome Sequencing Center for Infectious Disease"/>
            <person name="Wu L."/>
            <person name="Ma J."/>
        </authorList>
    </citation>
    <scope>NUCLEOTIDE SEQUENCE [LARGE SCALE GENOMIC DNA]</scope>
    <source>
        <strain evidence="10">CCUG 56331</strain>
    </source>
</reference>
<dbReference type="InterPro" id="IPR036737">
    <property type="entry name" value="OmpA-like_sf"/>
</dbReference>
<comment type="similarity">
    <text evidence="2">Belongs to the MotB family.</text>
</comment>
<keyword evidence="9" id="KW-0969">Cilium</keyword>
<evidence type="ECO:0000259" key="8">
    <source>
        <dbReference type="PROSITE" id="PS51123"/>
    </source>
</evidence>
<dbReference type="PANTHER" id="PTHR30329">
    <property type="entry name" value="STATOR ELEMENT OF FLAGELLAR MOTOR COMPLEX"/>
    <property type="match status" value="1"/>
</dbReference>
<comment type="caution">
    <text evidence="9">The sequence shown here is derived from an EMBL/GenBank/DDBJ whole genome shotgun (WGS) entry which is preliminary data.</text>
</comment>
<evidence type="ECO:0000256" key="7">
    <source>
        <dbReference type="PROSITE-ProRule" id="PRU00473"/>
    </source>
</evidence>
<proteinExistence type="inferred from homology"/>
<comment type="subcellular location">
    <subcellularLocation>
        <location evidence="1">Cell membrane</location>
        <topology evidence="1">Single-pass membrane protein</topology>
    </subcellularLocation>
</comment>
<feature type="domain" description="OmpA-like" evidence="8">
    <location>
        <begin position="121"/>
        <end position="244"/>
    </location>
</feature>
<dbReference type="InterPro" id="IPR025713">
    <property type="entry name" value="MotB-like_N_dom"/>
</dbReference>
<evidence type="ECO:0000256" key="3">
    <source>
        <dbReference type="ARBA" id="ARBA00022475"/>
    </source>
</evidence>
<dbReference type="CDD" id="cd07185">
    <property type="entry name" value="OmpA_C-like"/>
    <property type="match status" value="1"/>
</dbReference>
<evidence type="ECO:0000313" key="10">
    <source>
        <dbReference type="Proteomes" id="UP001595978"/>
    </source>
</evidence>
<keyword evidence="5" id="KW-1133">Transmembrane helix</keyword>
<organism evidence="9 10">
    <name type="scientific">Ureibacillus suwonensis</name>
    <dbReference type="NCBI Taxonomy" id="313007"/>
    <lineage>
        <taxon>Bacteria</taxon>
        <taxon>Bacillati</taxon>
        <taxon>Bacillota</taxon>
        <taxon>Bacilli</taxon>
        <taxon>Bacillales</taxon>
        <taxon>Caryophanaceae</taxon>
        <taxon>Ureibacillus</taxon>
    </lineage>
</organism>
<dbReference type="NCBIfam" id="NF005831">
    <property type="entry name" value="PRK07734.1"/>
    <property type="match status" value="1"/>
</dbReference>
<dbReference type="Pfam" id="PF00691">
    <property type="entry name" value="OmpA"/>
    <property type="match status" value="1"/>
</dbReference>
<gene>
    <name evidence="9" type="primary">motB</name>
    <name evidence="9" type="ORF">ACFPOH_09345</name>
</gene>
<keyword evidence="6 7" id="KW-0472">Membrane</keyword>
<keyword evidence="9" id="KW-0966">Cell projection</keyword>
<name>A0ABW0RD80_9BACL</name>
<keyword evidence="3" id="KW-1003">Cell membrane</keyword>
<dbReference type="Proteomes" id="UP001595978">
    <property type="component" value="Unassembled WGS sequence"/>
</dbReference>
<evidence type="ECO:0000256" key="5">
    <source>
        <dbReference type="ARBA" id="ARBA00022989"/>
    </source>
</evidence>
<evidence type="ECO:0000256" key="2">
    <source>
        <dbReference type="ARBA" id="ARBA00008914"/>
    </source>
</evidence>
<evidence type="ECO:0000256" key="4">
    <source>
        <dbReference type="ARBA" id="ARBA00022692"/>
    </source>
</evidence>
<dbReference type="InterPro" id="IPR006665">
    <property type="entry name" value="OmpA-like"/>
</dbReference>